<dbReference type="EMBL" id="CP000112">
    <property type="protein sequence ID" value="ABB37187.1"/>
    <property type="molecule type" value="Genomic_DNA"/>
</dbReference>
<feature type="region of interest" description="Disordered" evidence="1">
    <location>
        <begin position="21"/>
        <end position="108"/>
    </location>
</feature>
<dbReference type="AlphaFoldDB" id="Q316F9"/>
<keyword evidence="3" id="KW-1185">Reference proteome</keyword>
<dbReference type="KEGG" id="dde:Dde_0386"/>
<reference evidence="2 3" key="1">
    <citation type="journal article" date="2011" name="J. Bacteriol.">
        <title>Complete genome sequence and updated annotation of Desulfovibrio alaskensis G20.</title>
        <authorList>
            <person name="Hauser L.J."/>
            <person name="Land M.L."/>
            <person name="Brown S.D."/>
            <person name="Larimer F."/>
            <person name="Keller K.L."/>
            <person name="Rapp-Giles B.J."/>
            <person name="Price M.N."/>
            <person name="Lin M."/>
            <person name="Bruce D.C."/>
            <person name="Detter J.C."/>
            <person name="Tapia R."/>
            <person name="Han C.S."/>
            <person name="Goodwin L.A."/>
            <person name="Cheng J.F."/>
            <person name="Pitluck S."/>
            <person name="Copeland A."/>
            <person name="Lucas S."/>
            <person name="Nolan M."/>
            <person name="Lapidus A.L."/>
            <person name="Palumbo A.V."/>
            <person name="Wall J.D."/>
        </authorList>
    </citation>
    <scope>NUCLEOTIDE SEQUENCE [LARGE SCALE GENOMIC DNA]</scope>
    <source>
        <strain evidence="3">ATCC BAA 1058 / DSM 17464 / G20</strain>
    </source>
</reference>
<gene>
    <name evidence="2" type="ordered locus">Dde_0386</name>
</gene>
<dbReference type="HOGENOM" id="CLU_173881_0_0_7"/>
<proteinExistence type="predicted"/>
<feature type="compositionally biased region" description="Polar residues" evidence="1">
    <location>
        <begin position="28"/>
        <end position="51"/>
    </location>
</feature>
<name>Q316F9_OLEA2</name>
<dbReference type="RefSeq" id="WP_011366523.1">
    <property type="nucleotide sequence ID" value="NC_007519.1"/>
</dbReference>
<sequence>MSLQSSLPVLLVQMGHVQKITHNEQAHPETQQAVAQQSVAETLKRGQSQVEKTQKSGKGRIEPDGGGKSGNQAAAEQQERQETASGEQSPEQEQKKSPWTGNIVNVKV</sequence>
<dbReference type="STRING" id="207559.Dde_0386"/>
<organism evidence="2 3">
    <name type="scientific">Oleidesulfovibrio alaskensis (strain ATCC BAA-1058 / DSM 17464 / G20)</name>
    <name type="common">Desulfovibrio alaskensis</name>
    <dbReference type="NCBI Taxonomy" id="207559"/>
    <lineage>
        <taxon>Bacteria</taxon>
        <taxon>Pseudomonadati</taxon>
        <taxon>Thermodesulfobacteriota</taxon>
        <taxon>Desulfovibrionia</taxon>
        <taxon>Desulfovibrionales</taxon>
        <taxon>Desulfovibrionaceae</taxon>
        <taxon>Oleidesulfovibrio</taxon>
    </lineage>
</organism>
<accession>Q316F9</accession>
<dbReference type="Proteomes" id="UP000002710">
    <property type="component" value="Chromosome"/>
</dbReference>
<evidence type="ECO:0000313" key="3">
    <source>
        <dbReference type="Proteomes" id="UP000002710"/>
    </source>
</evidence>
<protein>
    <submittedName>
        <fullName evidence="2">Uncharacterized protein</fullName>
    </submittedName>
</protein>
<feature type="compositionally biased region" description="Polar residues" evidence="1">
    <location>
        <begin position="85"/>
        <end position="108"/>
    </location>
</feature>
<evidence type="ECO:0000256" key="1">
    <source>
        <dbReference type="SAM" id="MobiDB-lite"/>
    </source>
</evidence>
<evidence type="ECO:0000313" key="2">
    <source>
        <dbReference type="EMBL" id="ABB37187.1"/>
    </source>
</evidence>